<evidence type="ECO:0000313" key="12">
    <source>
        <dbReference type="Proteomes" id="UP001157439"/>
    </source>
</evidence>
<dbReference type="PANTHER" id="PTHR11596:SF5">
    <property type="entry name" value="ALKALINE PHOSPHATASE"/>
    <property type="match status" value="1"/>
</dbReference>
<dbReference type="Gene3D" id="1.10.60.40">
    <property type="match status" value="1"/>
</dbReference>
<protein>
    <submittedName>
        <fullName evidence="11">Alkaline phosphatase</fullName>
    </submittedName>
</protein>
<comment type="caution">
    <text evidence="11">The sequence shown here is derived from an EMBL/GenBank/DDBJ whole genome shotgun (WGS) entry which is preliminary data.</text>
</comment>
<dbReference type="InterPro" id="IPR017850">
    <property type="entry name" value="Alkaline_phosphatase_core_sf"/>
</dbReference>
<feature type="binding site" evidence="8">
    <location>
        <position position="307"/>
    </location>
    <ligand>
        <name>Zn(2+)</name>
        <dbReference type="ChEBI" id="CHEBI:29105"/>
        <label>2</label>
    </ligand>
</feature>
<accession>A0AA37TRT1</accession>
<feature type="binding site" evidence="8">
    <location>
        <position position="265"/>
    </location>
    <ligand>
        <name>Zn(2+)</name>
        <dbReference type="ChEBI" id="CHEBI:29105"/>
        <label>2</label>
    </ligand>
</feature>
<feature type="binding site" evidence="8">
    <location>
        <position position="308"/>
    </location>
    <ligand>
        <name>Zn(2+)</name>
        <dbReference type="ChEBI" id="CHEBI:29105"/>
        <label>2</label>
    </ligand>
</feature>
<feature type="chain" id="PRO_5041438802" evidence="10">
    <location>
        <begin position="21"/>
        <end position="464"/>
    </location>
</feature>
<dbReference type="CDD" id="cd16012">
    <property type="entry name" value="ALP"/>
    <property type="match status" value="1"/>
</dbReference>
<dbReference type="PROSITE" id="PS00123">
    <property type="entry name" value="ALKALINE_PHOSPHATASE"/>
    <property type="match status" value="1"/>
</dbReference>
<comment type="similarity">
    <text evidence="1 9">Belongs to the alkaline phosphatase family.</text>
</comment>
<keyword evidence="4" id="KW-0378">Hydrolase</keyword>
<dbReference type="InterPro" id="IPR001952">
    <property type="entry name" value="Alkaline_phosphatase"/>
</dbReference>
<dbReference type="PRINTS" id="PR00113">
    <property type="entry name" value="ALKPHPHTASE"/>
</dbReference>
<dbReference type="InterPro" id="IPR018299">
    <property type="entry name" value="Alkaline_phosphatase_AS"/>
</dbReference>
<proteinExistence type="inferred from homology"/>
<keyword evidence="2" id="KW-0597">Phosphoprotein</keyword>
<dbReference type="EMBL" id="BSPO01000002">
    <property type="protein sequence ID" value="GLS83097.1"/>
    <property type="molecule type" value="Genomic_DNA"/>
</dbReference>
<feature type="binding site" evidence="8">
    <location>
        <position position="401"/>
    </location>
    <ligand>
        <name>Zn(2+)</name>
        <dbReference type="ChEBI" id="CHEBI:29105"/>
        <label>2</label>
    </ligand>
</feature>
<comment type="cofactor">
    <cofactor evidence="8">
        <name>Mg(2+)</name>
        <dbReference type="ChEBI" id="CHEBI:18420"/>
    </cofactor>
    <text evidence="8">Binds 1 Mg(2+) ion.</text>
</comment>
<dbReference type="PROSITE" id="PS51257">
    <property type="entry name" value="PROKAR_LIPOPROTEIN"/>
    <property type="match status" value="1"/>
</dbReference>
<evidence type="ECO:0000313" key="11">
    <source>
        <dbReference type="EMBL" id="GLS83097.1"/>
    </source>
</evidence>
<keyword evidence="12" id="KW-1185">Reference proteome</keyword>
<reference evidence="11 12" key="1">
    <citation type="journal article" date="2014" name="Int. J. Syst. Evol. Microbiol.">
        <title>Complete genome sequence of Corynebacterium casei LMG S-19264T (=DSM 44701T), isolated from a smear-ripened cheese.</title>
        <authorList>
            <consortium name="US DOE Joint Genome Institute (JGI-PGF)"/>
            <person name="Walter F."/>
            <person name="Albersmeier A."/>
            <person name="Kalinowski J."/>
            <person name="Ruckert C."/>
        </authorList>
    </citation>
    <scope>NUCLEOTIDE SEQUENCE [LARGE SCALE GENOMIC DNA]</scope>
    <source>
        <strain evidence="11 12">NBRC 112785</strain>
    </source>
</reference>
<organism evidence="11 12">
    <name type="scientific">Paraferrimonas haliotis</name>
    <dbReference type="NCBI Taxonomy" id="2013866"/>
    <lineage>
        <taxon>Bacteria</taxon>
        <taxon>Pseudomonadati</taxon>
        <taxon>Pseudomonadota</taxon>
        <taxon>Gammaproteobacteria</taxon>
        <taxon>Alteromonadales</taxon>
        <taxon>Ferrimonadaceae</taxon>
        <taxon>Paraferrimonas</taxon>
    </lineage>
</organism>
<evidence type="ECO:0000256" key="1">
    <source>
        <dbReference type="ARBA" id="ARBA00005984"/>
    </source>
</evidence>
<keyword evidence="3 8" id="KW-0479">Metal-binding</keyword>
<evidence type="ECO:0000256" key="10">
    <source>
        <dbReference type="SAM" id="SignalP"/>
    </source>
</evidence>
<dbReference type="Gene3D" id="3.40.720.10">
    <property type="entry name" value="Alkaline Phosphatase, subunit A"/>
    <property type="match status" value="1"/>
</dbReference>
<feature type="binding site" evidence="8">
    <location>
        <position position="149"/>
    </location>
    <ligand>
        <name>Mg(2+)</name>
        <dbReference type="ChEBI" id="CHEBI:18420"/>
    </ligand>
</feature>
<feature type="binding site" evidence="8">
    <location>
        <position position="47"/>
    </location>
    <ligand>
        <name>Mg(2+)</name>
        <dbReference type="ChEBI" id="CHEBI:18420"/>
    </ligand>
</feature>
<feature type="binding site" evidence="8">
    <location>
        <position position="147"/>
    </location>
    <ligand>
        <name>Mg(2+)</name>
        <dbReference type="ChEBI" id="CHEBI:18420"/>
    </ligand>
</feature>
<keyword evidence="10" id="KW-0732">Signal</keyword>
<feature type="signal peptide" evidence="10">
    <location>
        <begin position="1"/>
        <end position="20"/>
    </location>
</feature>
<evidence type="ECO:0000256" key="8">
    <source>
        <dbReference type="PIRSR" id="PIRSR601952-2"/>
    </source>
</evidence>
<keyword evidence="6 8" id="KW-0460">Magnesium</keyword>
<gene>
    <name evidence="11" type="primary">phoA</name>
    <name evidence="11" type="ORF">GCM10007894_10740</name>
</gene>
<evidence type="ECO:0000256" key="4">
    <source>
        <dbReference type="ARBA" id="ARBA00022801"/>
    </source>
</evidence>
<dbReference type="GO" id="GO:0004035">
    <property type="term" value="F:alkaline phosphatase activity"/>
    <property type="evidence" value="ECO:0007669"/>
    <property type="project" value="TreeGrafter"/>
</dbReference>
<dbReference type="PANTHER" id="PTHR11596">
    <property type="entry name" value="ALKALINE PHOSPHATASE"/>
    <property type="match status" value="1"/>
</dbReference>
<evidence type="ECO:0000256" key="6">
    <source>
        <dbReference type="ARBA" id="ARBA00022842"/>
    </source>
</evidence>
<evidence type="ECO:0000256" key="5">
    <source>
        <dbReference type="ARBA" id="ARBA00022833"/>
    </source>
</evidence>
<feature type="binding site" evidence="8">
    <location>
        <position position="47"/>
    </location>
    <ligand>
        <name>Zn(2+)</name>
        <dbReference type="ChEBI" id="CHEBI:29105"/>
        <label>2</label>
    </ligand>
</feature>
<evidence type="ECO:0000256" key="2">
    <source>
        <dbReference type="ARBA" id="ARBA00022553"/>
    </source>
</evidence>
<dbReference type="SMART" id="SM00098">
    <property type="entry name" value="alkPPc"/>
    <property type="match status" value="1"/>
</dbReference>
<dbReference type="Proteomes" id="UP001157439">
    <property type="component" value="Unassembled WGS sequence"/>
</dbReference>
<feature type="active site" description="Phosphoserine intermediate" evidence="7">
    <location>
        <position position="96"/>
    </location>
</feature>
<evidence type="ECO:0000256" key="3">
    <source>
        <dbReference type="ARBA" id="ARBA00022723"/>
    </source>
</evidence>
<keyword evidence="5 8" id="KW-0862">Zinc</keyword>
<evidence type="ECO:0000256" key="9">
    <source>
        <dbReference type="RuleBase" id="RU003946"/>
    </source>
</evidence>
<dbReference type="RefSeq" id="WP_095499917.1">
    <property type="nucleotide sequence ID" value="NZ_BSPO01000002.1"/>
</dbReference>
<evidence type="ECO:0000256" key="7">
    <source>
        <dbReference type="PIRSR" id="PIRSR601952-1"/>
    </source>
</evidence>
<dbReference type="GO" id="GO:0046872">
    <property type="term" value="F:metal ion binding"/>
    <property type="evidence" value="ECO:0007669"/>
    <property type="project" value="UniProtKB-KW"/>
</dbReference>
<dbReference type="SUPFAM" id="SSF53649">
    <property type="entry name" value="Alkaline phosphatase-like"/>
    <property type="match status" value="1"/>
</dbReference>
<feature type="binding site" evidence="8">
    <location>
        <position position="269"/>
    </location>
    <ligand>
        <name>Zn(2+)</name>
        <dbReference type="ChEBI" id="CHEBI:29105"/>
        <label>2</label>
    </ligand>
</feature>
<sequence>MKRSIIFSLTAALFACTAFASTPQLAGPKAPDEQQQAPHSIIIMIGDGMGPAVVSGYRYYKDNPDTLEVEETVFDRLLTGTARTHPAPVSGYVTDSAASATALATGVKTYNGAISVDENKQPVTTIMEMARERGMATGVAVTSQINHATPAAFLAHNESRRNYDELAASYVESPADVMLGGGQKYFSQDMLATLKQKGFSHIERYQDLEGVQHMPVIGLFGEVGLPAALDDDTPNRLALLTEHALRLLSAHPKGFVLMVEGSQIDWAGHDNDIAGVMHETEDFANAIEVVEQYVRANPNATMVVTADHATGGLTLAKDGEYVWKPKMIADIKQGSRTLAEATYKNDNWQALVADALALQPTEDELASLQKARDAVDKKIMAKAIRAIVDDRTNTGWTTGGHTAVDVPVLAFGRGSELFNGHQDNIEIATQLMSLLPPKAGSPMPEASGVVVNDAPAAAIKENND</sequence>
<dbReference type="Pfam" id="PF00245">
    <property type="entry name" value="Alk_phosphatase"/>
    <property type="match status" value="1"/>
</dbReference>
<feature type="binding site" evidence="8">
    <location>
        <position position="260"/>
    </location>
    <ligand>
        <name>Mg(2+)</name>
        <dbReference type="ChEBI" id="CHEBI:18420"/>
    </ligand>
</feature>
<dbReference type="AlphaFoldDB" id="A0AA37TRT1"/>
<name>A0AA37TRT1_9GAMM</name>
<comment type="cofactor">
    <cofactor evidence="8">
        <name>Zn(2+)</name>
        <dbReference type="ChEBI" id="CHEBI:29105"/>
    </cofactor>
    <text evidence="8">Binds 2 Zn(2+) ions.</text>
</comment>